<dbReference type="EC" id="6.3.3.2" evidence="5"/>
<protein>
    <recommendedName>
        <fullName evidence="5">5-formyltetrahydrofolate cyclo-ligase</fullName>
        <ecNumber evidence="5">6.3.3.2</ecNumber>
    </recommendedName>
</protein>
<dbReference type="InterPro" id="IPR002698">
    <property type="entry name" value="FTHF_cligase"/>
</dbReference>
<dbReference type="PIRSF" id="PIRSF006806">
    <property type="entry name" value="FTHF_cligase"/>
    <property type="match status" value="1"/>
</dbReference>
<sequence>MSAPSTLPSNRSQMRKHFRSLRNSLSQTQQLDASERILVQINALTQYRNANVIACYLAQDGEIDLELLIQDAWQQGKTLCLPVLHPFCKGHLVFVKYQQNSKMVTNRFGIPEPKLNVADIVPISLLDIVFTPLVAFDDSAQRLGMGGGFYDRTLAPMIRNEISPQVYGVAHDCQRVDEGLVNEKWDIPMQKIITPSSIFNAS</sequence>
<dbReference type="PANTHER" id="PTHR23407:SF1">
    <property type="entry name" value="5-FORMYLTETRAHYDROFOLATE CYCLO-LIGASE"/>
    <property type="match status" value="1"/>
</dbReference>
<evidence type="ECO:0000313" key="7">
    <source>
        <dbReference type="Proteomes" id="UP000464524"/>
    </source>
</evidence>
<reference evidence="6 7" key="1">
    <citation type="submission" date="2019-12" db="EMBL/GenBank/DDBJ databases">
        <title>Genome sequencing and assembly of endphytes of Porphyra tenera.</title>
        <authorList>
            <person name="Park J.M."/>
            <person name="Shin R."/>
            <person name="Jo S.H."/>
        </authorList>
    </citation>
    <scope>NUCLEOTIDE SEQUENCE [LARGE SCALE GENOMIC DNA]</scope>
    <source>
        <strain evidence="6 7">GPM4</strain>
    </source>
</reference>
<dbReference type="GO" id="GO:0005524">
    <property type="term" value="F:ATP binding"/>
    <property type="evidence" value="ECO:0007669"/>
    <property type="project" value="UniProtKB-KW"/>
</dbReference>
<gene>
    <name evidence="6" type="ORF">FX988_03433</name>
</gene>
<dbReference type="EMBL" id="CP047656">
    <property type="protein sequence ID" value="QHJ13174.1"/>
    <property type="molecule type" value="Genomic_DNA"/>
</dbReference>
<keyword evidence="5" id="KW-0460">Magnesium</keyword>
<keyword evidence="3 4" id="KW-0067">ATP-binding</keyword>
<dbReference type="Gene3D" id="3.40.50.10420">
    <property type="entry name" value="NagB/RpiA/CoA transferase-like"/>
    <property type="match status" value="1"/>
</dbReference>
<keyword evidence="5" id="KW-0479">Metal-binding</keyword>
<evidence type="ECO:0000256" key="2">
    <source>
        <dbReference type="ARBA" id="ARBA00022741"/>
    </source>
</evidence>
<organism evidence="6 7">
    <name type="scientific">Paraglaciecola mesophila</name>
    <dbReference type="NCBI Taxonomy" id="197222"/>
    <lineage>
        <taxon>Bacteria</taxon>
        <taxon>Pseudomonadati</taxon>
        <taxon>Pseudomonadota</taxon>
        <taxon>Gammaproteobacteria</taxon>
        <taxon>Alteromonadales</taxon>
        <taxon>Alteromonadaceae</taxon>
        <taxon>Paraglaciecola</taxon>
    </lineage>
</organism>
<evidence type="ECO:0000256" key="3">
    <source>
        <dbReference type="ARBA" id="ARBA00022840"/>
    </source>
</evidence>
<evidence type="ECO:0000256" key="1">
    <source>
        <dbReference type="ARBA" id="ARBA00010638"/>
    </source>
</evidence>
<feature type="binding site" evidence="4">
    <location>
        <begin position="11"/>
        <end position="15"/>
    </location>
    <ligand>
        <name>ATP</name>
        <dbReference type="ChEBI" id="CHEBI:30616"/>
    </ligand>
</feature>
<dbReference type="SUPFAM" id="SSF100950">
    <property type="entry name" value="NagB/RpiA/CoA transferase-like"/>
    <property type="match status" value="1"/>
</dbReference>
<dbReference type="InterPro" id="IPR037171">
    <property type="entry name" value="NagB/RpiA_transferase-like"/>
</dbReference>
<dbReference type="AlphaFoldDB" id="A0A857JRJ1"/>
<evidence type="ECO:0000313" key="6">
    <source>
        <dbReference type="EMBL" id="QHJ13174.1"/>
    </source>
</evidence>
<dbReference type="InterPro" id="IPR024185">
    <property type="entry name" value="FTHF_cligase-like_sf"/>
</dbReference>
<dbReference type="GO" id="GO:0046872">
    <property type="term" value="F:metal ion binding"/>
    <property type="evidence" value="ECO:0007669"/>
    <property type="project" value="UniProtKB-KW"/>
</dbReference>
<feature type="binding site" evidence="4">
    <location>
        <position position="57"/>
    </location>
    <ligand>
        <name>substrate</name>
    </ligand>
</feature>
<comment type="similarity">
    <text evidence="1 5">Belongs to the 5-formyltetrahydrofolate cyclo-ligase family.</text>
</comment>
<dbReference type="GO" id="GO:0009396">
    <property type="term" value="P:folic acid-containing compound biosynthetic process"/>
    <property type="evidence" value="ECO:0007669"/>
    <property type="project" value="TreeGrafter"/>
</dbReference>
<keyword evidence="6" id="KW-0436">Ligase</keyword>
<evidence type="ECO:0000256" key="4">
    <source>
        <dbReference type="PIRSR" id="PIRSR006806-1"/>
    </source>
</evidence>
<dbReference type="OrthoDB" id="9801938at2"/>
<name>A0A857JRJ1_9ALTE</name>
<evidence type="ECO:0000256" key="5">
    <source>
        <dbReference type="RuleBase" id="RU361279"/>
    </source>
</evidence>
<keyword evidence="7" id="KW-1185">Reference proteome</keyword>
<proteinExistence type="inferred from homology"/>
<comment type="cofactor">
    <cofactor evidence="5">
        <name>Mg(2+)</name>
        <dbReference type="ChEBI" id="CHEBI:18420"/>
    </cofactor>
</comment>
<feature type="binding site" evidence="4">
    <location>
        <begin position="142"/>
        <end position="150"/>
    </location>
    <ligand>
        <name>ATP</name>
        <dbReference type="ChEBI" id="CHEBI:30616"/>
    </ligand>
</feature>
<dbReference type="GO" id="GO:0035999">
    <property type="term" value="P:tetrahydrofolate interconversion"/>
    <property type="evidence" value="ECO:0007669"/>
    <property type="project" value="TreeGrafter"/>
</dbReference>
<comment type="catalytic activity">
    <reaction evidence="5">
        <text>(6S)-5-formyl-5,6,7,8-tetrahydrofolate + ATP = (6R)-5,10-methenyltetrahydrofolate + ADP + phosphate</text>
        <dbReference type="Rhea" id="RHEA:10488"/>
        <dbReference type="ChEBI" id="CHEBI:30616"/>
        <dbReference type="ChEBI" id="CHEBI:43474"/>
        <dbReference type="ChEBI" id="CHEBI:57455"/>
        <dbReference type="ChEBI" id="CHEBI:57457"/>
        <dbReference type="ChEBI" id="CHEBI:456216"/>
        <dbReference type="EC" id="6.3.3.2"/>
    </reaction>
</comment>
<dbReference type="GO" id="GO:0030272">
    <property type="term" value="F:5-formyltetrahydrofolate cyclo-ligase activity"/>
    <property type="evidence" value="ECO:0007669"/>
    <property type="project" value="UniProtKB-EC"/>
</dbReference>
<dbReference type="Pfam" id="PF01812">
    <property type="entry name" value="5-FTHF_cyc-lig"/>
    <property type="match status" value="1"/>
</dbReference>
<dbReference type="KEGG" id="pmes:FX988_03433"/>
<keyword evidence="2 4" id="KW-0547">Nucleotide-binding</keyword>
<dbReference type="NCBIfam" id="TIGR02727">
    <property type="entry name" value="MTHFS_bact"/>
    <property type="match status" value="1"/>
</dbReference>
<dbReference type="Proteomes" id="UP000464524">
    <property type="component" value="Chromosome"/>
</dbReference>
<accession>A0A857JRJ1</accession>
<feature type="binding site" evidence="4">
    <location>
        <position position="62"/>
    </location>
    <ligand>
        <name>substrate</name>
    </ligand>
</feature>
<dbReference type="PANTHER" id="PTHR23407">
    <property type="entry name" value="ATPASE INHIBITOR/5-FORMYLTETRAHYDROFOLATE CYCLO-LIGASE"/>
    <property type="match status" value="1"/>
</dbReference>